<name>A0A6J4PXI7_9BACT</name>
<feature type="non-terminal residue" evidence="2">
    <location>
        <position position="1"/>
    </location>
</feature>
<gene>
    <name evidence="2" type="ORF">AVDCRST_MAG64-3374</name>
</gene>
<organism evidence="2">
    <name type="scientific">uncultured Phycisphaerae bacterium</name>
    <dbReference type="NCBI Taxonomy" id="904963"/>
    <lineage>
        <taxon>Bacteria</taxon>
        <taxon>Pseudomonadati</taxon>
        <taxon>Planctomycetota</taxon>
        <taxon>Phycisphaerae</taxon>
        <taxon>environmental samples</taxon>
    </lineage>
</organism>
<protein>
    <submittedName>
        <fullName evidence="2">Uncharacterized protein</fullName>
    </submittedName>
</protein>
<reference evidence="2" key="1">
    <citation type="submission" date="2020-02" db="EMBL/GenBank/DDBJ databases">
        <authorList>
            <person name="Meier V. D."/>
        </authorList>
    </citation>
    <scope>NUCLEOTIDE SEQUENCE</scope>
    <source>
        <strain evidence="2">AVDCRST_MAG64</strain>
    </source>
</reference>
<accession>A0A6J4PXI7</accession>
<evidence type="ECO:0000256" key="1">
    <source>
        <dbReference type="SAM" id="MobiDB-lite"/>
    </source>
</evidence>
<proteinExistence type="predicted"/>
<dbReference type="AlphaFoldDB" id="A0A6J4PXI7"/>
<dbReference type="EMBL" id="CADCUQ010000767">
    <property type="protein sequence ID" value="CAA9428480.1"/>
    <property type="molecule type" value="Genomic_DNA"/>
</dbReference>
<feature type="non-terminal residue" evidence="2">
    <location>
        <position position="216"/>
    </location>
</feature>
<feature type="compositionally biased region" description="Basic and acidic residues" evidence="1">
    <location>
        <begin position="63"/>
        <end position="75"/>
    </location>
</feature>
<sequence>DARRRRQTARRTPPDEVGRPALPDRLGVLPDHARPRAVARPVEQVVRVADARQARAGPGHQRAPPDRVRHVREVPRLASLQGHRQRGRGLRPRPGQPDPLRHRLRRRHRLPVLPVRHERPAVVLPNCARHAAGRRAGQPVRPHGVPLRAGHDLHLPGQVRDRLRRAARGLPLDLQRRRHAAVPGRGADGRLQLLRPGDRARRRGERRARRRARPIV</sequence>
<feature type="compositionally biased region" description="Basic residues" evidence="1">
    <location>
        <begin position="200"/>
        <end position="216"/>
    </location>
</feature>
<evidence type="ECO:0000313" key="2">
    <source>
        <dbReference type="EMBL" id="CAA9428480.1"/>
    </source>
</evidence>
<feature type="region of interest" description="Disordered" evidence="1">
    <location>
        <begin position="188"/>
        <end position="216"/>
    </location>
</feature>
<feature type="region of interest" description="Disordered" evidence="1">
    <location>
        <begin position="1"/>
        <end position="101"/>
    </location>
</feature>